<dbReference type="GO" id="GO:0005886">
    <property type="term" value="C:plasma membrane"/>
    <property type="evidence" value="ECO:0007669"/>
    <property type="project" value="UniProtKB-SubCell"/>
</dbReference>
<organism evidence="11 12">
    <name type="scientific">Stutzerimonas stutzeri</name>
    <name type="common">Pseudomonas stutzeri</name>
    <dbReference type="NCBI Taxonomy" id="316"/>
    <lineage>
        <taxon>Bacteria</taxon>
        <taxon>Pseudomonadati</taxon>
        <taxon>Pseudomonadota</taxon>
        <taxon>Gammaproteobacteria</taxon>
        <taxon>Pseudomonadales</taxon>
        <taxon>Pseudomonadaceae</taxon>
        <taxon>Stutzerimonas</taxon>
    </lineage>
</organism>
<evidence type="ECO:0000313" key="12">
    <source>
        <dbReference type="Proteomes" id="UP001158500"/>
    </source>
</evidence>
<dbReference type="GO" id="GO:0008324">
    <property type="term" value="F:monoatomic cation transmembrane transporter activity"/>
    <property type="evidence" value="ECO:0007669"/>
    <property type="project" value="InterPro"/>
</dbReference>
<accession>A0A0H3Z0D3</accession>
<keyword evidence="4 7" id="KW-0812">Transmembrane</keyword>
<dbReference type="EMBL" id="JAOCDG010000024">
    <property type="protein sequence ID" value="MDH0689254.1"/>
    <property type="molecule type" value="Genomic_DNA"/>
</dbReference>
<dbReference type="Proteomes" id="UP001161139">
    <property type="component" value="Unassembled WGS sequence"/>
</dbReference>
<evidence type="ECO:0000256" key="7">
    <source>
        <dbReference type="SAM" id="Phobius"/>
    </source>
</evidence>
<evidence type="ECO:0000256" key="1">
    <source>
        <dbReference type="ARBA" id="ARBA00004651"/>
    </source>
</evidence>
<dbReference type="OMA" id="WDIVTPG"/>
<dbReference type="EMBL" id="JAODZE010000019">
    <property type="protein sequence ID" value="MDH0147753.1"/>
    <property type="molecule type" value="Genomic_DNA"/>
</dbReference>
<keyword evidence="6 7" id="KW-0472">Membrane</keyword>
<dbReference type="InterPro" id="IPR002758">
    <property type="entry name" value="Cation_antiport_E"/>
</dbReference>
<evidence type="ECO:0000313" key="11">
    <source>
        <dbReference type="EMBL" id="MDH1237114.1"/>
    </source>
</evidence>
<keyword evidence="3" id="KW-1003">Cell membrane</keyword>
<dbReference type="PANTHER" id="PTHR34584">
    <property type="entry name" value="NA(+)/H(+) ANTIPORTER SUBUNIT E1"/>
    <property type="match status" value="1"/>
</dbReference>
<feature type="transmembrane region" description="Helical" evidence="7">
    <location>
        <begin position="16"/>
        <end position="35"/>
    </location>
</feature>
<dbReference type="GeneID" id="66823499"/>
<evidence type="ECO:0000313" key="10">
    <source>
        <dbReference type="EMBL" id="MDH0689254.1"/>
    </source>
</evidence>
<proteinExistence type="inferred from homology"/>
<keyword evidence="5 7" id="KW-1133">Transmembrane helix</keyword>
<evidence type="ECO:0000313" key="9">
    <source>
        <dbReference type="EMBL" id="MDH0147753.1"/>
    </source>
</evidence>
<dbReference type="EMBL" id="JAOCAE010000008">
    <property type="protein sequence ID" value="MDH1237114.1"/>
    <property type="molecule type" value="Genomic_DNA"/>
</dbReference>
<comment type="subcellular location">
    <subcellularLocation>
        <location evidence="1">Cell membrane</location>
        <topology evidence="1">Multi-pass membrane protein</topology>
    </subcellularLocation>
</comment>
<dbReference type="KEGG" id="psz:PSTAB_4208"/>
<evidence type="ECO:0000256" key="5">
    <source>
        <dbReference type="ARBA" id="ARBA00022989"/>
    </source>
</evidence>
<evidence type="ECO:0000256" key="4">
    <source>
        <dbReference type="ARBA" id="ARBA00022692"/>
    </source>
</evidence>
<evidence type="ECO:0000313" key="8">
    <source>
        <dbReference type="EMBL" id="MBA1305761.1"/>
    </source>
</evidence>
<dbReference type="EMBL" id="JAAMRD010000013">
    <property type="protein sequence ID" value="MBA1305761.1"/>
    <property type="molecule type" value="Genomic_DNA"/>
</dbReference>
<dbReference type="AlphaFoldDB" id="A0A0H3Z0D3"/>
<comment type="caution">
    <text evidence="11">The sequence shown here is derived from an EMBL/GenBank/DDBJ whole genome shotgun (WGS) entry which is preliminary data.</text>
</comment>
<dbReference type="RefSeq" id="WP_011915204.1">
    <property type="nucleotide sequence ID" value="NC_015740.1"/>
</dbReference>
<dbReference type="Proteomes" id="UP001158076">
    <property type="component" value="Unassembled WGS sequence"/>
</dbReference>
<dbReference type="Proteomes" id="UP001158500">
    <property type="component" value="Unassembled WGS sequence"/>
</dbReference>
<reference evidence="11" key="2">
    <citation type="submission" date="2022-09" db="EMBL/GenBank/DDBJ databases">
        <title>Intensive care unit water sources are persistently colonized with multi-drug resistant bacteria and are the site of extensive horizontal gene transfer of antibiotic resistance genes.</title>
        <authorList>
            <person name="Diorio-Toth L."/>
        </authorList>
    </citation>
    <scope>NUCLEOTIDE SEQUENCE</scope>
    <source>
        <strain evidence="10">GD03864</strain>
        <strain evidence="11">GD03947</strain>
        <strain evidence="9">GD04147</strain>
    </source>
</reference>
<sequence>MNTGLLRRVVDVVELLGIYFYELIVSSVTVARAAFAREPRMHSSIIAVPIALRTDMGIAVLASLVSLTPGNCALHVSADRRLLYVHALDGRTPEQIIASIQQVFERRIARIERW</sequence>
<accession>F8H7Q3</accession>
<name>A0A0H3Z0D3_STUST</name>
<dbReference type="Proteomes" id="UP001138621">
    <property type="component" value="Unassembled WGS sequence"/>
</dbReference>
<evidence type="ECO:0000256" key="2">
    <source>
        <dbReference type="ARBA" id="ARBA00006228"/>
    </source>
</evidence>
<comment type="similarity">
    <text evidence="2">Belongs to the CPA3 antiporters (TC 2.A.63) subunit E family.</text>
</comment>
<evidence type="ECO:0000256" key="6">
    <source>
        <dbReference type="ARBA" id="ARBA00023136"/>
    </source>
</evidence>
<evidence type="ECO:0000256" key="3">
    <source>
        <dbReference type="ARBA" id="ARBA00022475"/>
    </source>
</evidence>
<gene>
    <name evidence="8" type="ORF">G7024_15305</name>
    <name evidence="11" type="ORF">N5C32_13830</name>
    <name evidence="10" type="ORF">N5D09_14275</name>
    <name evidence="9" type="ORF">N7335_15275</name>
</gene>
<protein>
    <submittedName>
        <fullName evidence="11">Na+/H+ antiporter subunit E</fullName>
    </submittedName>
    <submittedName>
        <fullName evidence="8">Sodium:proton antiporter</fullName>
    </submittedName>
</protein>
<dbReference type="PANTHER" id="PTHR34584:SF1">
    <property type="entry name" value="NA(+)_H(+) ANTIPORTER SUBUNIT E1"/>
    <property type="match status" value="1"/>
</dbReference>
<reference evidence="8" key="1">
    <citation type="submission" date="2020-02" db="EMBL/GenBank/DDBJ databases">
        <title>Synteny-based analysis reveals conserved mechanism for high triclosan tolerance in Pseudomonas, as well as instances of horizontal transfer.</title>
        <authorList>
            <person name="Mcfarland A.G."/>
            <person name="Bertucci H.K."/>
            <person name="Litmann E."/>
            <person name="Shen J."/>
            <person name="Huttenhower C."/>
            <person name="Hartmann E.M."/>
        </authorList>
    </citation>
    <scope>NUCLEOTIDE SEQUENCE</scope>
    <source>
        <strain evidence="8">109A1</strain>
    </source>
</reference>
<dbReference type="Pfam" id="PF01899">
    <property type="entry name" value="MNHE"/>
    <property type="match status" value="1"/>
</dbReference>